<name>A0A8T9SYV1_9BACT</name>
<feature type="transmembrane region" description="Helical" evidence="1">
    <location>
        <begin position="112"/>
        <end position="130"/>
    </location>
</feature>
<feature type="transmembrane region" description="Helical" evidence="1">
    <location>
        <begin position="20"/>
        <end position="41"/>
    </location>
</feature>
<feature type="transmembrane region" description="Helical" evidence="1">
    <location>
        <begin position="137"/>
        <end position="154"/>
    </location>
</feature>
<keyword evidence="3" id="KW-1185">Reference proteome</keyword>
<protein>
    <submittedName>
        <fullName evidence="2">Uncharacterized protein</fullName>
    </submittedName>
</protein>
<dbReference type="Proteomes" id="UP000829925">
    <property type="component" value="Chromosome"/>
</dbReference>
<proteinExistence type="predicted"/>
<sequence>MTASTSSLAQQRTQFASRRLLAMPLAGTLAWAVVGVAGLTLSSPLQLVWTLYLSTGSIVYLGMFFSRFTGEHFLDRTKPKNEFDTLFFSTVAMSLLVYALAIPFALTDYTSLPLTVGVLTGLMWLPLSWIIRHWVGVFHAVARTVLVLAAWYAFPAQRFVIIPFLIVGLYVATILILEYRWRAVRQQSADSELA</sequence>
<evidence type="ECO:0000313" key="3">
    <source>
        <dbReference type="Proteomes" id="UP000829925"/>
    </source>
</evidence>
<evidence type="ECO:0000313" key="2">
    <source>
        <dbReference type="EMBL" id="UOR07258.1"/>
    </source>
</evidence>
<keyword evidence="1" id="KW-0472">Membrane</keyword>
<dbReference type="InterPro" id="IPR053824">
    <property type="entry name" value="DUF7010"/>
</dbReference>
<keyword evidence="1" id="KW-1133">Transmembrane helix</keyword>
<gene>
    <name evidence="2" type="ORF">MUN82_09195</name>
</gene>
<dbReference type="RefSeq" id="WP_245096873.1">
    <property type="nucleotide sequence ID" value="NZ_CP095053.1"/>
</dbReference>
<organism evidence="2 3">
    <name type="scientific">Hymenobacter aerilatus</name>
    <dbReference type="NCBI Taxonomy" id="2932251"/>
    <lineage>
        <taxon>Bacteria</taxon>
        <taxon>Pseudomonadati</taxon>
        <taxon>Bacteroidota</taxon>
        <taxon>Cytophagia</taxon>
        <taxon>Cytophagales</taxon>
        <taxon>Hymenobacteraceae</taxon>
        <taxon>Hymenobacter</taxon>
    </lineage>
</organism>
<reference evidence="2 3" key="1">
    <citation type="submission" date="2022-04" db="EMBL/GenBank/DDBJ databases">
        <title>Hymenobacter sp. isolated from the air.</title>
        <authorList>
            <person name="Won M."/>
            <person name="Lee C.-M."/>
            <person name="Woen H.-Y."/>
            <person name="Kwon S.-W."/>
        </authorList>
    </citation>
    <scope>NUCLEOTIDE SEQUENCE [LARGE SCALE GENOMIC DNA]</scope>
    <source>
        <strain evidence="3">5413 J-13</strain>
    </source>
</reference>
<feature type="transmembrane region" description="Helical" evidence="1">
    <location>
        <begin position="86"/>
        <end position="106"/>
    </location>
</feature>
<dbReference type="EMBL" id="CP095053">
    <property type="protein sequence ID" value="UOR07258.1"/>
    <property type="molecule type" value="Genomic_DNA"/>
</dbReference>
<feature type="transmembrane region" description="Helical" evidence="1">
    <location>
        <begin position="47"/>
        <end position="65"/>
    </location>
</feature>
<keyword evidence="1" id="KW-0812">Transmembrane</keyword>
<feature type="transmembrane region" description="Helical" evidence="1">
    <location>
        <begin position="160"/>
        <end position="177"/>
    </location>
</feature>
<evidence type="ECO:0000256" key="1">
    <source>
        <dbReference type="SAM" id="Phobius"/>
    </source>
</evidence>
<dbReference type="KEGG" id="haei:MUN82_09195"/>
<dbReference type="AlphaFoldDB" id="A0A8T9SYV1"/>
<accession>A0A8T9SYV1</accession>
<dbReference type="Pfam" id="PF22765">
    <property type="entry name" value="DUF7010"/>
    <property type="match status" value="1"/>
</dbReference>